<dbReference type="Gene3D" id="3.40.50.1010">
    <property type="entry name" value="5'-nuclease"/>
    <property type="match status" value="1"/>
</dbReference>
<accession>A0A0W1R8E0</accession>
<comment type="caution">
    <text evidence="8">The sequence shown here is derived from an EMBL/GenBank/DDBJ whole genome shotgun (WGS) entry which is preliminary data.</text>
</comment>
<evidence type="ECO:0000256" key="3">
    <source>
        <dbReference type="ARBA" id="ARBA00022723"/>
    </source>
</evidence>
<dbReference type="InterPro" id="IPR002716">
    <property type="entry name" value="PIN_dom"/>
</dbReference>
<name>A0A0W1R8E0_9EURY</name>
<evidence type="ECO:0000259" key="7">
    <source>
        <dbReference type="Pfam" id="PF01850"/>
    </source>
</evidence>
<dbReference type="OrthoDB" id="38049at2157"/>
<dbReference type="RefSeq" id="WP_058581231.1">
    <property type="nucleotide sequence ID" value="NZ_LOPU01000018.1"/>
</dbReference>
<organism evidence="8 9">
    <name type="scientific">Haloprofundus marisrubri</name>
    <dbReference type="NCBI Taxonomy" id="1514971"/>
    <lineage>
        <taxon>Archaea</taxon>
        <taxon>Methanobacteriati</taxon>
        <taxon>Methanobacteriota</taxon>
        <taxon>Stenosarchaea group</taxon>
        <taxon>Halobacteria</taxon>
        <taxon>Halobacteriales</taxon>
        <taxon>Haloferacaceae</taxon>
        <taxon>Haloprofundus</taxon>
    </lineage>
</organism>
<dbReference type="AlphaFoldDB" id="A0A0W1R8E0"/>
<feature type="domain" description="PIN" evidence="7">
    <location>
        <begin position="1"/>
        <end position="124"/>
    </location>
</feature>
<keyword evidence="5" id="KW-0460">Magnesium</keyword>
<evidence type="ECO:0000313" key="9">
    <source>
        <dbReference type="Proteomes" id="UP000054387"/>
    </source>
</evidence>
<dbReference type="SUPFAM" id="SSF88723">
    <property type="entry name" value="PIN domain-like"/>
    <property type="match status" value="1"/>
</dbReference>
<reference evidence="8 9" key="1">
    <citation type="submission" date="2015-12" db="EMBL/GenBank/DDBJ databases">
        <title>Haloprofundus marisrubri gen. nov., sp. nov., an extremely halophilic archaeon isolated from the Discovery deep brine-seawater interface in the Red Sea.</title>
        <authorList>
            <person name="Zhang G."/>
            <person name="Stingl U."/>
            <person name="Rashid M."/>
        </authorList>
    </citation>
    <scope>NUCLEOTIDE SEQUENCE [LARGE SCALE GENOMIC DNA]</scope>
    <source>
        <strain evidence="8 9">SB9</strain>
    </source>
</reference>
<evidence type="ECO:0000313" key="8">
    <source>
        <dbReference type="EMBL" id="KTG09876.1"/>
    </source>
</evidence>
<evidence type="ECO:0000256" key="2">
    <source>
        <dbReference type="ARBA" id="ARBA00022722"/>
    </source>
</evidence>
<keyword evidence="2" id="KW-0540">Nuclease</keyword>
<dbReference type="GO" id="GO:0016787">
    <property type="term" value="F:hydrolase activity"/>
    <property type="evidence" value="ECO:0007669"/>
    <property type="project" value="UniProtKB-KW"/>
</dbReference>
<evidence type="ECO:0000256" key="6">
    <source>
        <dbReference type="ARBA" id="ARBA00038093"/>
    </source>
</evidence>
<comment type="cofactor">
    <cofactor evidence="1">
        <name>Mg(2+)</name>
        <dbReference type="ChEBI" id="CHEBI:18420"/>
    </cofactor>
</comment>
<evidence type="ECO:0000256" key="1">
    <source>
        <dbReference type="ARBA" id="ARBA00001946"/>
    </source>
</evidence>
<evidence type="ECO:0000256" key="5">
    <source>
        <dbReference type="ARBA" id="ARBA00022842"/>
    </source>
</evidence>
<dbReference type="Proteomes" id="UP000054387">
    <property type="component" value="Unassembled WGS sequence"/>
</dbReference>
<dbReference type="InterPro" id="IPR029060">
    <property type="entry name" value="PIN-like_dom_sf"/>
</dbReference>
<comment type="similarity">
    <text evidence="6">Belongs to the PINc/VapC protein family.</text>
</comment>
<proteinExistence type="inferred from homology"/>
<dbReference type="GO" id="GO:0046872">
    <property type="term" value="F:metal ion binding"/>
    <property type="evidence" value="ECO:0007669"/>
    <property type="project" value="UniProtKB-KW"/>
</dbReference>
<keyword evidence="3" id="KW-0479">Metal-binding</keyword>
<gene>
    <name evidence="8" type="ORF">AUR64_09625</name>
</gene>
<protein>
    <recommendedName>
        <fullName evidence="7">PIN domain-containing protein</fullName>
    </recommendedName>
</protein>
<sequence>MILDTSYLLDLKSGDPSAFERGVEMQEQDVVQRVTVISVTELHYGAQFLQSEDERRRVRNLVRAYPLVSIDERTAVRAAELVADADRRNDGSSGVESEDGYIGAVADQFGEPVLTRNVDDFEKLGVDVETY</sequence>
<evidence type="ECO:0000256" key="4">
    <source>
        <dbReference type="ARBA" id="ARBA00022801"/>
    </source>
</evidence>
<dbReference type="GO" id="GO:0004518">
    <property type="term" value="F:nuclease activity"/>
    <property type="evidence" value="ECO:0007669"/>
    <property type="project" value="UniProtKB-KW"/>
</dbReference>
<dbReference type="PANTHER" id="PTHR33653">
    <property type="entry name" value="RIBONUCLEASE VAPC2"/>
    <property type="match status" value="1"/>
</dbReference>
<dbReference type="PANTHER" id="PTHR33653:SF1">
    <property type="entry name" value="RIBONUCLEASE VAPC2"/>
    <property type="match status" value="1"/>
</dbReference>
<keyword evidence="9" id="KW-1185">Reference proteome</keyword>
<dbReference type="STRING" id="1514971.AUR64_09625"/>
<dbReference type="Pfam" id="PF01850">
    <property type="entry name" value="PIN"/>
    <property type="match status" value="1"/>
</dbReference>
<keyword evidence="4" id="KW-0378">Hydrolase</keyword>
<dbReference type="EMBL" id="LOPU01000018">
    <property type="protein sequence ID" value="KTG09876.1"/>
    <property type="molecule type" value="Genomic_DNA"/>
</dbReference>
<dbReference type="InterPro" id="IPR050556">
    <property type="entry name" value="Type_II_TA_system_RNase"/>
</dbReference>